<name>A0AAG5DPN1_ANOAO</name>
<evidence type="ECO:0000256" key="3">
    <source>
        <dbReference type="ARBA" id="ARBA00022692"/>
    </source>
</evidence>
<dbReference type="GO" id="GO:0016020">
    <property type="term" value="C:membrane"/>
    <property type="evidence" value="ECO:0007669"/>
    <property type="project" value="UniProtKB-SubCell"/>
</dbReference>
<keyword evidence="5 6" id="KW-0472">Membrane</keyword>
<evidence type="ECO:0000256" key="6">
    <source>
        <dbReference type="RuleBase" id="RU363053"/>
    </source>
</evidence>
<dbReference type="Proteomes" id="UP000075880">
    <property type="component" value="Unassembled WGS sequence"/>
</dbReference>
<dbReference type="Pfam" id="PF04117">
    <property type="entry name" value="Mpv17_PMP22"/>
    <property type="match status" value="1"/>
</dbReference>
<organism evidence="7 8">
    <name type="scientific">Anopheles atroparvus</name>
    <name type="common">European mosquito</name>
    <dbReference type="NCBI Taxonomy" id="41427"/>
    <lineage>
        <taxon>Eukaryota</taxon>
        <taxon>Metazoa</taxon>
        <taxon>Ecdysozoa</taxon>
        <taxon>Arthropoda</taxon>
        <taxon>Hexapoda</taxon>
        <taxon>Insecta</taxon>
        <taxon>Pterygota</taxon>
        <taxon>Neoptera</taxon>
        <taxon>Endopterygota</taxon>
        <taxon>Diptera</taxon>
        <taxon>Nematocera</taxon>
        <taxon>Culicoidea</taxon>
        <taxon>Culicidae</taxon>
        <taxon>Anophelinae</taxon>
        <taxon>Anopheles</taxon>
    </lineage>
</organism>
<keyword evidence="3 6" id="KW-0812">Transmembrane</keyword>
<dbReference type="PANTHER" id="PTHR11266">
    <property type="entry name" value="PEROXISOMAL MEMBRANE PROTEIN 2, PXMP2 MPV17"/>
    <property type="match status" value="1"/>
</dbReference>
<comment type="similarity">
    <text evidence="2 6">Belongs to the peroxisomal membrane protein PXMP2/4 family.</text>
</comment>
<evidence type="ECO:0000256" key="5">
    <source>
        <dbReference type="ARBA" id="ARBA00023136"/>
    </source>
</evidence>
<feature type="transmembrane region" description="Helical" evidence="6">
    <location>
        <begin position="54"/>
        <end position="74"/>
    </location>
</feature>
<dbReference type="GO" id="GO:0005739">
    <property type="term" value="C:mitochondrion"/>
    <property type="evidence" value="ECO:0007669"/>
    <property type="project" value="TreeGrafter"/>
</dbReference>
<evidence type="ECO:0000256" key="4">
    <source>
        <dbReference type="ARBA" id="ARBA00022989"/>
    </source>
</evidence>
<keyword evidence="4 6" id="KW-1133">Transmembrane helix</keyword>
<evidence type="ECO:0000256" key="1">
    <source>
        <dbReference type="ARBA" id="ARBA00004141"/>
    </source>
</evidence>
<dbReference type="EnsemblMetazoa" id="ENSAATROPT013914">
    <property type="protein sequence ID" value="ENSAATROPP012674"/>
    <property type="gene ID" value="ENSAATROPG011294"/>
</dbReference>
<feature type="transmembrane region" description="Helical" evidence="6">
    <location>
        <begin position="155"/>
        <end position="172"/>
    </location>
</feature>
<evidence type="ECO:0000313" key="8">
    <source>
        <dbReference type="Proteomes" id="UP000075880"/>
    </source>
</evidence>
<dbReference type="InterPro" id="IPR007248">
    <property type="entry name" value="Mpv17_PMP22"/>
</dbReference>
<evidence type="ECO:0000256" key="2">
    <source>
        <dbReference type="ARBA" id="ARBA00006824"/>
    </source>
</evidence>
<accession>A0AAG5DPN1</accession>
<comment type="subcellular location">
    <subcellularLocation>
        <location evidence="1">Membrane</location>
        <topology evidence="1">Multi-pass membrane protein</topology>
    </subcellularLocation>
</comment>
<dbReference type="PANTHER" id="PTHR11266:SF75">
    <property type="entry name" value="IP10007P-RELATED"/>
    <property type="match status" value="1"/>
</dbReference>
<sequence length="183" mass="20953">MISKFIRIPLVRGMVTYAFLWPSANLVQQAVEGNNFEPSFYSTASFDYRQCVRYALYGSLYVAPTLFGWVRITTIMWPRMDLRTALLKATIEQATYGPFAGVSFLYIMTLLEGRTAGDAVHEVCLKFPRTYSTGLTVWPLVQTINFAFIPERNRVPFVAACSFLWTVFLASVKRKDTDEKDRE</sequence>
<dbReference type="AlphaFoldDB" id="A0AAG5DPN1"/>
<protein>
    <recommendedName>
        <fullName evidence="9">Mpv17-like protein</fullName>
    </recommendedName>
</protein>
<reference evidence="7" key="1">
    <citation type="submission" date="2024-04" db="UniProtKB">
        <authorList>
            <consortium name="EnsemblMetazoa"/>
        </authorList>
    </citation>
    <scope>IDENTIFICATION</scope>
    <source>
        <strain evidence="7">EBRO</strain>
    </source>
</reference>
<evidence type="ECO:0008006" key="9">
    <source>
        <dbReference type="Google" id="ProtNLM"/>
    </source>
</evidence>
<evidence type="ECO:0000313" key="7">
    <source>
        <dbReference type="EnsemblMetazoa" id="ENSAATROPP012674"/>
    </source>
</evidence>
<keyword evidence="8" id="KW-1185">Reference proteome</keyword>
<proteinExistence type="inferred from homology"/>